<evidence type="ECO:0000313" key="1">
    <source>
        <dbReference type="EMBL" id="CAD8164715.1"/>
    </source>
</evidence>
<organism evidence="1 2">
    <name type="scientific">Paramecium pentaurelia</name>
    <dbReference type="NCBI Taxonomy" id="43138"/>
    <lineage>
        <taxon>Eukaryota</taxon>
        <taxon>Sar</taxon>
        <taxon>Alveolata</taxon>
        <taxon>Ciliophora</taxon>
        <taxon>Intramacronucleata</taxon>
        <taxon>Oligohymenophorea</taxon>
        <taxon>Peniculida</taxon>
        <taxon>Parameciidae</taxon>
        <taxon>Paramecium</taxon>
    </lineage>
</organism>
<evidence type="ECO:0000313" key="2">
    <source>
        <dbReference type="Proteomes" id="UP000689195"/>
    </source>
</evidence>
<proteinExistence type="predicted"/>
<sequence length="176" mass="21187">MCQTQILKIKHFQFLNNQQTYYLFIRTFYTIINNIETIKQQKGLNYLTENFIAILIKLIFKQSIILVIYNLFEESLEQTKNIKYIENFSDIQFLDICQIVYLSQDYQKIHQKNKRFLSSKRVLSKQKNLKKSHLVHLISVLYVTKNLEQKNQLPNINVKESIHFIKFVFQNGQKCQ</sequence>
<keyword evidence="2" id="KW-1185">Reference proteome</keyword>
<name>A0A8S1UJS4_9CILI</name>
<comment type="caution">
    <text evidence="1">The sequence shown here is derived from an EMBL/GenBank/DDBJ whole genome shotgun (WGS) entry which is preliminary data.</text>
</comment>
<dbReference type="EMBL" id="CAJJDO010000041">
    <property type="protein sequence ID" value="CAD8164715.1"/>
    <property type="molecule type" value="Genomic_DNA"/>
</dbReference>
<protein>
    <submittedName>
        <fullName evidence="1">Uncharacterized protein</fullName>
    </submittedName>
</protein>
<gene>
    <name evidence="1" type="ORF">PPENT_87.1.T0410174</name>
</gene>
<accession>A0A8S1UJS4</accession>
<reference evidence="1" key="1">
    <citation type="submission" date="2021-01" db="EMBL/GenBank/DDBJ databases">
        <authorList>
            <consortium name="Genoscope - CEA"/>
            <person name="William W."/>
        </authorList>
    </citation>
    <scope>NUCLEOTIDE SEQUENCE</scope>
</reference>
<dbReference type="Proteomes" id="UP000689195">
    <property type="component" value="Unassembled WGS sequence"/>
</dbReference>
<dbReference type="AlphaFoldDB" id="A0A8S1UJS4"/>